<dbReference type="GO" id="GO:0160148">
    <property type="term" value="F:tRNA pseudouridine(55) synthase activity"/>
    <property type="evidence" value="ECO:0007669"/>
    <property type="project" value="UniProtKB-EC"/>
</dbReference>
<dbReference type="InterPro" id="IPR002501">
    <property type="entry name" value="PsdUridine_synth_N"/>
</dbReference>
<dbReference type="SUPFAM" id="SSF88697">
    <property type="entry name" value="PUA domain-like"/>
    <property type="match status" value="1"/>
</dbReference>
<sequence length="290" mass="30735">MVDPGLVVVDKSPGMTSHDVVARVRRLAGTRKVGHAGTLDPMATGVLVLGVDRATRLLGHLVLTEKAYDATVRLGVSTTTDDAEGEVVAATPASSLQPDAVRESLEQQVGEIMQVPTAVSAIKVDGKRAYARVRDGEQVELKARPVTIHSLEVLDQRVVGDRLDVDIRVRCSSGTYVRAIARDVGAALGVGGHLTALRRTAVGPFDLSVARTLDELADDVAVLPIADAARATFPVLDLDDEQAAHVRFGRALDLELPSTGPVAVFAPDGEFLALYEQRGSRAKPVAVFVQ</sequence>
<feature type="domain" description="Pseudouridine synthase II N-terminal" evidence="6">
    <location>
        <begin position="25"/>
        <end position="177"/>
    </location>
</feature>
<reference evidence="9 10" key="1">
    <citation type="submission" date="2022-01" db="EMBL/GenBank/DDBJ databases">
        <title>Nocardioides sp. nov., an actinomycete isolated from mining soil.</title>
        <authorList>
            <person name="Liu L."/>
        </authorList>
    </citation>
    <scope>NUCLEOTIDE SEQUENCE [LARGE SCALE GENOMIC DNA]</scope>
    <source>
        <strain evidence="9 10">KLBMP 9356</strain>
    </source>
</reference>
<dbReference type="PANTHER" id="PTHR13767:SF2">
    <property type="entry name" value="PSEUDOURIDYLATE SYNTHASE TRUB1"/>
    <property type="match status" value="1"/>
</dbReference>
<evidence type="ECO:0000313" key="9">
    <source>
        <dbReference type="EMBL" id="MCF6377204.1"/>
    </source>
</evidence>
<dbReference type="InterPro" id="IPR036974">
    <property type="entry name" value="PUA_sf"/>
</dbReference>
<name>A0ABS9H9S8_9ACTN</name>
<dbReference type="Pfam" id="PF01509">
    <property type="entry name" value="TruB_N"/>
    <property type="match status" value="1"/>
</dbReference>
<dbReference type="InterPro" id="IPR015225">
    <property type="entry name" value="tRNA_psdUridine_synth_fam2_C"/>
</dbReference>
<protein>
    <recommendedName>
        <fullName evidence="5">tRNA pseudouridine synthase B</fullName>
        <ecNumber evidence="5">5.4.99.25</ecNumber>
    </recommendedName>
    <alternativeName>
        <fullName evidence="5">tRNA pseudouridine(55) synthase</fullName>
        <shortName evidence="5">Psi55 synthase</shortName>
    </alternativeName>
    <alternativeName>
        <fullName evidence="5">tRNA pseudouridylate synthase</fullName>
    </alternativeName>
    <alternativeName>
        <fullName evidence="5">tRNA-uridine isomerase</fullName>
    </alternativeName>
</protein>
<gene>
    <name evidence="5 9" type="primary">truB</name>
    <name evidence="9" type="ORF">L2K70_06285</name>
</gene>
<evidence type="ECO:0000259" key="8">
    <source>
        <dbReference type="Pfam" id="PF16198"/>
    </source>
</evidence>
<evidence type="ECO:0000256" key="1">
    <source>
        <dbReference type="ARBA" id="ARBA00000385"/>
    </source>
</evidence>
<keyword evidence="10" id="KW-1185">Reference proteome</keyword>
<comment type="caution">
    <text evidence="9">The sequence shown here is derived from an EMBL/GenBank/DDBJ whole genome shotgun (WGS) entry which is preliminary data.</text>
</comment>
<evidence type="ECO:0000259" key="6">
    <source>
        <dbReference type="Pfam" id="PF01509"/>
    </source>
</evidence>
<dbReference type="RefSeq" id="WP_236400456.1">
    <property type="nucleotide sequence ID" value="NZ_JAKJHZ010000005.1"/>
</dbReference>
<dbReference type="NCBIfam" id="TIGR00431">
    <property type="entry name" value="TruB"/>
    <property type="match status" value="1"/>
</dbReference>
<comment type="similarity">
    <text evidence="2 5">Belongs to the pseudouridine synthase TruB family. Type 1 subfamily.</text>
</comment>
<comment type="catalytic activity">
    <reaction evidence="1 5">
        <text>uridine(55) in tRNA = pseudouridine(55) in tRNA</text>
        <dbReference type="Rhea" id="RHEA:42532"/>
        <dbReference type="Rhea" id="RHEA-COMP:10101"/>
        <dbReference type="Rhea" id="RHEA-COMP:10102"/>
        <dbReference type="ChEBI" id="CHEBI:65314"/>
        <dbReference type="ChEBI" id="CHEBI:65315"/>
        <dbReference type="EC" id="5.4.99.25"/>
    </reaction>
</comment>
<dbReference type="HAMAP" id="MF_01080">
    <property type="entry name" value="TruB_bact"/>
    <property type="match status" value="1"/>
</dbReference>
<organism evidence="9 10">
    <name type="scientific">Nocardioides potassii</name>
    <dbReference type="NCBI Taxonomy" id="2911371"/>
    <lineage>
        <taxon>Bacteria</taxon>
        <taxon>Bacillati</taxon>
        <taxon>Actinomycetota</taxon>
        <taxon>Actinomycetes</taxon>
        <taxon>Propionibacteriales</taxon>
        <taxon>Nocardioidaceae</taxon>
        <taxon>Nocardioides</taxon>
    </lineage>
</organism>
<evidence type="ECO:0000259" key="7">
    <source>
        <dbReference type="Pfam" id="PF09142"/>
    </source>
</evidence>
<dbReference type="SUPFAM" id="SSF55120">
    <property type="entry name" value="Pseudouridine synthase"/>
    <property type="match status" value="1"/>
</dbReference>
<dbReference type="Pfam" id="PF09142">
    <property type="entry name" value="TruB_C"/>
    <property type="match status" value="1"/>
</dbReference>
<dbReference type="InterPro" id="IPR032819">
    <property type="entry name" value="TruB_C"/>
</dbReference>
<comment type="function">
    <text evidence="5">Responsible for synthesis of pseudouridine from uracil-55 in the psi GC loop of transfer RNAs.</text>
</comment>
<dbReference type="CDD" id="cd02573">
    <property type="entry name" value="PseudoU_synth_EcTruB"/>
    <property type="match status" value="1"/>
</dbReference>
<evidence type="ECO:0000256" key="5">
    <source>
        <dbReference type="HAMAP-Rule" id="MF_01080"/>
    </source>
</evidence>
<keyword evidence="3 5" id="KW-0819">tRNA processing</keyword>
<dbReference type="Proteomes" id="UP001201161">
    <property type="component" value="Unassembled WGS sequence"/>
</dbReference>
<dbReference type="InterPro" id="IPR015947">
    <property type="entry name" value="PUA-like_sf"/>
</dbReference>
<dbReference type="Gene3D" id="2.30.130.10">
    <property type="entry name" value="PUA domain"/>
    <property type="match status" value="1"/>
</dbReference>
<feature type="active site" description="Nucleophile" evidence="5">
    <location>
        <position position="40"/>
    </location>
</feature>
<evidence type="ECO:0000313" key="10">
    <source>
        <dbReference type="Proteomes" id="UP001201161"/>
    </source>
</evidence>
<dbReference type="Gene3D" id="3.30.2350.10">
    <property type="entry name" value="Pseudouridine synthase"/>
    <property type="match status" value="1"/>
</dbReference>
<dbReference type="EMBL" id="JAKJHZ010000005">
    <property type="protein sequence ID" value="MCF6377204.1"/>
    <property type="molecule type" value="Genomic_DNA"/>
</dbReference>
<dbReference type="Pfam" id="PF16198">
    <property type="entry name" value="TruB_C_2"/>
    <property type="match status" value="1"/>
</dbReference>
<dbReference type="PANTHER" id="PTHR13767">
    <property type="entry name" value="TRNA-PSEUDOURIDINE SYNTHASE"/>
    <property type="match status" value="1"/>
</dbReference>
<proteinExistence type="inferred from homology"/>
<dbReference type="EC" id="5.4.99.25" evidence="5"/>
<dbReference type="InterPro" id="IPR014780">
    <property type="entry name" value="tRNA_psdUridine_synth_TruB"/>
</dbReference>
<evidence type="ECO:0000256" key="3">
    <source>
        <dbReference type="ARBA" id="ARBA00022694"/>
    </source>
</evidence>
<evidence type="ECO:0000256" key="4">
    <source>
        <dbReference type="ARBA" id="ARBA00023235"/>
    </source>
</evidence>
<feature type="domain" description="tRNA pseudouridine synthase II TruB subfamily 2 C-terminal" evidence="7">
    <location>
        <begin position="233"/>
        <end position="288"/>
    </location>
</feature>
<accession>A0ABS9H9S8</accession>
<dbReference type="InterPro" id="IPR020103">
    <property type="entry name" value="PsdUridine_synth_cat_dom_sf"/>
</dbReference>
<keyword evidence="4 5" id="KW-0413">Isomerase</keyword>
<feature type="domain" description="tRNA pseudouridylate synthase B C-terminal" evidence="8">
    <location>
        <begin position="178"/>
        <end position="221"/>
    </location>
</feature>
<evidence type="ECO:0000256" key="2">
    <source>
        <dbReference type="ARBA" id="ARBA00005642"/>
    </source>
</evidence>